<dbReference type="SUPFAM" id="SSF53756">
    <property type="entry name" value="UDP-Glycosyltransferase/glycogen phosphorylase"/>
    <property type="match status" value="1"/>
</dbReference>
<keyword evidence="5 11" id="KW-0444">Lipid biosynthesis</keyword>
<dbReference type="UniPathway" id="UPA00973"/>
<dbReference type="EMBL" id="JACNEP010000002">
    <property type="protein sequence ID" value="MBC3764880.1"/>
    <property type="molecule type" value="Genomic_DNA"/>
</dbReference>
<evidence type="ECO:0000256" key="4">
    <source>
        <dbReference type="ARBA" id="ARBA00020902"/>
    </source>
</evidence>
<evidence type="ECO:0000256" key="11">
    <source>
        <dbReference type="HAMAP-Rule" id="MF_00392"/>
    </source>
</evidence>
<evidence type="ECO:0000313" key="13">
    <source>
        <dbReference type="Proteomes" id="UP000601768"/>
    </source>
</evidence>
<accession>A0A8J6ISB6</accession>
<comment type="catalytic activity">
    <reaction evidence="10 11">
        <text>a lipid X + a UDP-2-N,3-O-bis[(3R)-3-hydroxyacyl]-alpha-D-glucosamine = a lipid A disaccharide + UDP + H(+)</text>
        <dbReference type="Rhea" id="RHEA:67828"/>
        <dbReference type="ChEBI" id="CHEBI:15378"/>
        <dbReference type="ChEBI" id="CHEBI:58223"/>
        <dbReference type="ChEBI" id="CHEBI:137748"/>
        <dbReference type="ChEBI" id="CHEBI:176338"/>
        <dbReference type="ChEBI" id="CHEBI:176343"/>
        <dbReference type="EC" id="2.4.1.182"/>
    </reaction>
</comment>
<evidence type="ECO:0000313" key="12">
    <source>
        <dbReference type="EMBL" id="MBC3764880.1"/>
    </source>
</evidence>
<organism evidence="12 13">
    <name type="scientific">Neptunicella marina</name>
    <dbReference type="NCBI Taxonomy" id="2125989"/>
    <lineage>
        <taxon>Bacteria</taxon>
        <taxon>Pseudomonadati</taxon>
        <taxon>Pseudomonadota</taxon>
        <taxon>Gammaproteobacteria</taxon>
        <taxon>Alteromonadales</taxon>
        <taxon>Alteromonadaceae</taxon>
        <taxon>Neptunicella</taxon>
    </lineage>
</organism>
<dbReference type="GO" id="GO:0008915">
    <property type="term" value="F:lipid-A-disaccharide synthase activity"/>
    <property type="evidence" value="ECO:0007669"/>
    <property type="project" value="UniProtKB-UniRule"/>
</dbReference>
<reference evidence="12" key="1">
    <citation type="journal article" date="2018" name="Int. J. Syst. Evol. Microbiol.">
        <title>Neptunicella marina gen. nov., sp. nov., isolated from surface seawater.</title>
        <authorList>
            <person name="Liu X."/>
            <person name="Lai Q."/>
            <person name="Du Y."/>
            <person name="Zhang X."/>
            <person name="Liu Z."/>
            <person name="Sun F."/>
            <person name="Shao Z."/>
        </authorList>
    </citation>
    <scope>NUCLEOTIDE SEQUENCE</scope>
    <source>
        <strain evidence="12">S27-2</strain>
    </source>
</reference>
<dbReference type="AlphaFoldDB" id="A0A8J6ISB6"/>
<comment type="caution">
    <text evidence="12">The sequence shown here is derived from an EMBL/GenBank/DDBJ whole genome shotgun (WGS) entry which is preliminary data.</text>
</comment>
<evidence type="ECO:0000256" key="2">
    <source>
        <dbReference type="ARBA" id="ARBA00007868"/>
    </source>
</evidence>
<dbReference type="Pfam" id="PF02684">
    <property type="entry name" value="LpxB"/>
    <property type="match status" value="1"/>
</dbReference>
<keyword evidence="13" id="KW-1185">Reference proteome</keyword>
<dbReference type="PANTHER" id="PTHR30372:SF4">
    <property type="entry name" value="LIPID-A-DISACCHARIDE SYNTHASE, MITOCHONDRIAL-RELATED"/>
    <property type="match status" value="1"/>
</dbReference>
<sequence>MQVDSKPVRIGIVVGEVSGDILGTGLIQSLKKRYPNAVFEGIGGPQMQALGFNSLYDMEELAVMGLFEVLARLRRLLHIRKQLVEHFIANPPDVFIGIDAPDFNLTLEKKLKQADIKTVHYVSPSVWAWRQKRVFKVEQATNLVLCLLPFEKQFYDKFSIPAEFVGHTLADQMPIEPDTVGARKKLNLDAGKPVLAVLPGSRNNEVKLLLEPFLQACELLAESIPDLQVVIPVANAKRHQQIESWLTQHPQLYSLTLVDKQSRDVMTASDVILLASGTATLEAMLCKKPMLVAYKFTALTAMILRRMIKMAYFSLPNLLAGEKKVTELLQEQVQPEVIAVELKRLFSQDNSELINLFTELHQQLNCDADERAADAVQRLLEA</sequence>
<dbReference type="Proteomes" id="UP000601768">
    <property type="component" value="Unassembled WGS sequence"/>
</dbReference>
<evidence type="ECO:0000256" key="10">
    <source>
        <dbReference type="ARBA" id="ARBA00048975"/>
    </source>
</evidence>
<keyword evidence="6 11" id="KW-0441">Lipid A biosynthesis</keyword>
<dbReference type="InterPro" id="IPR003835">
    <property type="entry name" value="Glyco_trans_19"/>
</dbReference>
<proteinExistence type="inferred from homology"/>
<evidence type="ECO:0000256" key="5">
    <source>
        <dbReference type="ARBA" id="ARBA00022516"/>
    </source>
</evidence>
<evidence type="ECO:0000256" key="7">
    <source>
        <dbReference type="ARBA" id="ARBA00022676"/>
    </source>
</evidence>
<dbReference type="PANTHER" id="PTHR30372">
    <property type="entry name" value="LIPID-A-DISACCHARIDE SYNTHASE"/>
    <property type="match status" value="1"/>
</dbReference>
<protein>
    <recommendedName>
        <fullName evidence="4 11">Lipid-A-disaccharide synthase</fullName>
        <ecNumber evidence="3 11">2.4.1.182</ecNumber>
    </recommendedName>
</protein>
<keyword evidence="9 11" id="KW-0443">Lipid metabolism</keyword>
<dbReference type="GO" id="GO:0009245">
    <property type="term" value="P:lipid A biosynthetic process"/>
    <property type="evidence" value="ECO:0007669"/>
    <property type="project" value="UniProtKB-UniRule"/>
</dbReference>
<dbReference type="GO" id="GO:0016020">
    <property type="term" value="C:membrane"/>
    <property type="evidence" value="ECO:0007669"/>
    <property type="project" value="GOC"/>
</dbReference>
<evidence type="ECO:0000256" key="6">
    <source>
        <dbReference type="ARBA" id="ARBA00022556"/>
    </source>
</evidence>
<dbReference type="EC" id="2.4.1.182" evidence="3 11"/>
<comment type="pathway">
    <text evidence="11">Bacterial outer membrane biogenesis; LPS lipid A biosynthesis.</text>
</comment>
<evidence type="ECO:0000256" key="9">
    <source>
        <dbReference type="ARBA" id="ARBA00023098"/>
    </source>
</evidence>
<keyword evidence="8 11" id="KW-0808">Transferase</keyword>
<comment type="similarity">
    <text evidence="2 11">Belongs to the LpxB family.</text>
</comment>
<dbReference type="GO" id="GO:0005543">
    <property type="term" value="F:phospholipid binding"/>
    <property type="evidence" value="ECO:0007669"/>
    <property type="project" value="TreeGrafter"/>
</dbReference>
<evidence type="ECO:0000256" key="8">
    <source>
        <dbReference type="ARBA" id="ARBA00022679"/>
    </source>
</evidence>
<dbReference type="HAMAP" id="MF_00392">
    <property type="entry name" value="LpxB"/>
    <property type="match status" value="1"/>
</dbReference>
<gene>
    <name evidence="11 12" type="primary">lpxB</name>
    <name evidence="12" type="ORF">H8B19_03265</name>
</gene>
<keyword evidence="7 11" id="KW-0328">Glycosyltransferase</keyword>
<reference evidence="12" key="2">
    <citation type="submission" date="2020-08" db="EMBL/GenBank/DDBJ databases">
        <authorList>
            <person name="Lai Q."/>
        </authorList>
    </citation>
    <scope>NUCLEOTIDE SEQUENCE</scope>
    <source>
        <strain evidence="12">S27-2</strain>
    </source>
</reference>
<dbReference type="Gene3D" id="3.40.50.2000">
    <property type="entry name" value="Glycogen Phosphorylase B"/>
    <property type="match status" value="2"/>
</dbReference>
<dbReference type="NCBIfam" id="TIGR00215">
    <property type="entry name" value="lpxB"/>
    <property type="match status" value="1"/>
</dbReference>
<evidence type="ECO:0000256" key="3">
    <source>
        <dbReference type="ARBA" id="ARBA00012687"/>
    </source>
</evidence>
<comment type="function">
    <text evidence="1 11">Condensation of UDP-2,3-diacylglucosamine and 2,3-diacylglucosamine-1-phosphate to form lipid A disaccharide, a precursor of lipid A, a phosphorylated glycolipid that anchors the lipopolysaccharide to the outer membrane of the cell.</text>
</comment>
<evidence type="ECO:0000256" key="1">
    <source>
        <dbReference type="ARBA" id="ARBA00002056"/>
    </source>
</evidence>
<name>A0A8J6ISB6_9ALTE</name>